<accession>A0AAE9KRR8</accession>
<evidence type="ECO:0000256" key="1">
    <source>
        <dbReference type="SAM" id="MobiDB-lite"/>
    </source>
</evidence>
<name>A0AAE9KRR8_9CAUD</name>
<feature type="compositionally biased region" description="Basic and acidic residues" evidence="1">
    <location>
        <begin position="1"/>
        <end position="12"/>
    </location>
</feature>
<proteinExistence type="predicted"/>
<keyword evidence="3" id="KW-1185">Reference proteome</keyword>
<reference evidence="2" key="1">
    <citation type="submission" date="2022-03" db="EMBL/GenBank/DDBJ databases">
        <authorList>
            <person name="Ragab S."/>
            <person name="Abdelmoteleb M."/>
            <person name="El-Shibiny A."/>
        </authorList>
    </citation>
    <scope>NUCLEOTIDE SEQUENCE</scope>
</reference>
<dbReference type="EMBL" id="ON086804">
    <property type="protein sequence ID" value="UPU16121.1"/>
    <property type="molecule type" value="Genomic_DNA"/>
</dbReference>
<feature type="region of interest" description="Disordered" evidence="1">
    <location>
        <begin position="1"/>
        <end position="34"/>
    </location>
</feature>
<dbReference type="Proteomes" id="UP000830967">
    <property type="component" value="Segment"/>
</dbReference>
<sequence length="34" mass="4126">MSDHHAHADHRSQSHLLHQQRRQVCQSEYRSTRC</sequence>
<organism evidence="2 3">
    <name type="scientific">Escherichia phage ZCEC13</name>
    <dbReference type="NCBI Taxonomy" id="2935866"/>
    <lineage>
        <taxon>Viruses</taxon>
        <taxon>Duplodnaviria</taxon>
        <taxon>Heunggongvirae</taxon>
        <taxon>Uroviricota</taxon>
        <taxon>Caudoviricetes</taxon>
        <taxon>Jameshumphriesvirinae</taxon>
        <taxon>Zewailvirus</taxon>
        <taxon>Zewailvirus ZCEC13</taxon>
    </lineage>
</organism>
<feature type="compositionally biased region" description="Polar residues" evidence="1">
    <location>
        <begin position="14"/>
        <end position="34"/>
    </location>
</feature>
<protein>
    <submittedName>
        <fullName evidence="2">Uncharacterized protein</fullName>
    </submittedName>
</protein>
<evidence type="ECO:0000313" key="3">
    <source>
        <dbReference type="Proteomes" id="UP000830967"/>
    </source>
</evidence>
<evidence type="ECO:0000313" key="2">
    <source>
        <dbReference type="EMBL" id="UPU16121.1"/>
    </source>
</evidence>